<dbReference type="PANTHER" id="PTHR45694:SF5">
    <property type="entry name" value="GLUTAREDOXIN 2"/>
    <property type="match status" value="1"/>
</dbReference>
<dbReference type="GO" id="GO:0015038">
    <property type="term" value="F:glutathione disulfide oxidoreductase activity"/>
    <property type="evidence" value="ECO:0007669"/>
    <property type="project" value="TreeGrafter"/>
</dbReference>
<dbReference type="KEGG" id="scm:SCHCO_02511059"/>
<dbReference type="RefSeq" id="XP_003029638.1">
    <property type="nucleotide sequence ID" value="XM_003029592.1"/>
</dbReference>
<dbReference type="GO" id="GO:0005796">
    <property type="term" value="C:Golgi lumen"/>
    <property type="evidence" value="ECO:0007669"/>
    <property type="project" value="TreeGrafter"/>
</dbReference>
<dbReference type="PANTHER" id="PTHR45694">
    <property type="entry name" value="GLUTAREDOXIN 2"/>
    <property type="match status" value="1"/>
</dbReference>
<keyword evidence="3" id="KW-1185">Reference proteome</keyword>
<dbReference type="OMA" id="KPRAYWL"/>
<dbReference type="eggNOG" id="ENOG502SNG9">
    <property type="taxonomic scope" value="Eukaryota"/>
</dbReference>
<dbReference type="Proteomes" id="UP000007431">
    <property type="component" value="Unassembled WGS sequence"/>
</dbReference>
<keyword evidence="1" id="KW-0812">Transmembrane</keyword>
<dbReference type="EMBL" id="GL377309">
    <property type="protein sequence ID" value="EFI94735.1"/>
    <property type="molecule type" value="Genomic_DNA"/>
</dbReference>
<protein>
    <submittedName>
        <fullName evidence="2">Uncharacterized protein</fullName>
    </submittedName>
</protein>
<dbReference type="GO" id="GO:0034599">
    <property type="term" value="P:cellular response to oxidative stress"/>
    <property type="evidence" value="ECO:0007669"/>
    <property type="project" value="TreeGrafter"/>
</dbReference>
<accession>D8QBD3</accession>
<dbReference type="InterPro" id="IPR036249">
    <property type="entry name" value="Thioredoxin-like_sf"/>
</dbReference>
<proteinExistence type="predicted"/>
<dbReference type="GO" id="GO:0005801">
    <property type="term" value="C:cis-Golgi network"/>
    <property type="evidence" value="ECO:0007669"/>
    <property type="project" value="TreeGrafter"/>
</dbReference>
<reference evidence="2 3" key="1">
    <citation type="journal article" date="2010" name="Nat. Biotechnol.">
        <title>Genome sequence of the model mushroom Schizophyllum commune.</title>
        <authorList>
            <person name="Ohm R.A."/>
            <person name="de Jong J.F."/>
            <person name="Lugones L.G."/>
            <person name="Aerts A."/>
            <person name="Kothe E."/>
            <person name="Stajich J.E."/>
            <person name="de Vries R.P."/>
            <person name="Record E."/>
            <person name="Levasseur A."/>
            <person name="Baker S.E."/>
            <person name="Bartholomew K.A."/>
            <person name="Coutinho P.M."/>
            <person name="Erdmann S."/>
            <person name="Fowler T.J."/>
            <person name="Gathman A.C."/>
            <person name="Lombard V."/>
            <person name="Henrissat B."/>
            <person name="Knabe N."/>
            <person name="Kuees U."/>
            <person name="Lilly W.W."/>
            <person name="Lindquist E."/>
            <person name="Lucas S."/>
            <person name="Magnuson J.K."/>
            <person name="Piumi F."/>
            <person name="Raudaskoski M."/>
            <person name="Salamov A."/>
            <person name="Schmutz J."/>
            <person name="Schwarze F.W.M.R."/>
            <person name="vanKuyk P.A."/>
            <person name="Horton J.S."/>
            <person name="Grigoriev I.V."/>
            <person name="Woesten H.A.B."/>
        </authorList>
    </citation>
    <scope>NUCLEOTIDE SEQUENCE [LARGE SCALE GENOMIC DNA]</scope>
    <source>
        <strain evidence="3">H4-8 / FGSC 9210</strain>
    </source>
</reference>
<dbReference type="Gene3D" id="3.40.30.10">
    <property type="entry name" value="Glutaredoxin"/>
    <property type="match status" value="1"/>
</dbReference>
<dbReference type="PROSITE" id="PS51354">
    <property type="entry name" value="GLUTAREDOXIN_2"/>
    <property type="match status" value="1"/>
</dbReference>
<name>D8QBD3_SCHCM</name>
<evidence type="ECO:0000313" key="2">
    <source>
        <dbReference type="EMBL" id="EFI94735.1"/>
    </source>
</evidence>
<keyword evidence="1" id="KW-0472">Membrane</keyword>
<evidence type="ECO:0000313" key="3">
    <source>
        <dbReference type="Proteomes" id="UP000007431"/>
    </source>
</evidence>
<evidence type="ECO:0000256" key="1">
    <source>
        <dbReference type="SAM" id="Phobius"/>
    </source>
</evidence>
<organism evidence="3">
    <name type="scientific">Schizophyllum commune (strain H4-8 / FGSC 9210)</name>
    <name type="common">Split gill fungus</name>
    <dbReference type="NCBI Taxonomy" id="578458"/>
    <lineage>
        <taxon>Eukaryota</taxon>
        <taxon>Fungi</taxon>
        <taxon>Dikarya</taxon>
        <taxon>Basidiomycota</taxon>
        <taxon>Agaricomycotina</taxon>
        <taxon>Agaricomycetes</taxon>
        <taxon>Agaricomycetidae</taxon>
        <taxon>Agaricales</taxon>
        <taxon>Schizophyllaceae</taxon>
        <taxon>Schizophyllum</taxon>
    </lineage>
</organism>
<dbReference type="SUPFAM" id="SSF52833">
    <property type="entry name" value="Thioredoxin-like"/>
    <property type="match status" value="1"/>
</dbReference>
<dbReference type="STRING" id="578458.D8QBD3"/>
<dbReference type="VEuPathDB" id="FungiDB:SCHCODRAFT_02511059"/>
<dbReference type="OrthoDB" id="423313at2759"/>
<sequence length="273" mass="29901">MRLSSRSPLKSLETILPGPVQLAPSPPPTPKLTSTLVSRRVRYRGVYLLLLIISLSAYFCLIHPTFSSRLAVRGSRPLPPDPLAAALDSIRAQMVHGQRRPHLGGSPLVLDAPQELAAVSSFLASLRSNSIPHFVDPSQPIDPELVLEFDTRSPRAQEEVRVMVKDVWAQNPVFLYSKRASAASREVKAWLSELNLAPTPTIIDMDTRSDADVLAPLLMRLTGADSLPIMLVGGEPVVRDMDEFRALRDSGELKTRISEAGAVVGGAQRRKKH</sequence>
<dbReference type="HOGENOM" id="CLU_064337_0_0_1"/>
<gene>
    <name evidence="2" type="ORF">SCHCODRAFT_236438</name>
</gene>
<dbReference type="AlphaFoldDB" id="D8QBD3"/>
<dbReference type="GeneID" id="9593988"/>
<dbReference type="GO" id="GO:0000324">
    <property type="term" value="C:fungal-type vacuole"/>
    <property type="evidence" value="ECO:0007669"/>
    <property type="project" value="TreeGrafter"/>
</dbReference>
<dbReference type="InParanoid" id="D8QBD3"/>
<keyword evidence="1" id="KW-1133">Transmembrane helix</keyword>
<feature type="transmembrane region" description="Helical" evidence="1">
    <location>
        <begin position="46"/>
        <end position="66"/>
    </location>
</feature>